<organism evidence="2 3">
    <name type="scientific">[Candida] railenensis</name>
    <dbReference type="NCBI Taxonomy" id="45579"/>
    <lineage>
        <taxon>Eukaryota</taxon>
        <taxon>Fungi</taxon>
        <taxon>Dikarya</taxon>
        <taxon>Ascomycota</taxon>
        <taxon>Saccharomycotina</taxon>
        <taxon>Pichiomycetes</taxon>
        <taxon>Debaryomycetaceae</taxon>
        <taxon>Kurtzmaniella</taxon>
    </lineage>
</organism>
<evidence type="ECO:0000256" key="1">
    <source>
        <dbReference type="SAM" id="Phobius"/>
    </source>
</evidence>
<name>A0A9P0QWH2_9ASCO</name>
<gene>
    <name evidence="2" type="ORF">CLIB1423_35S00562</name>
</gene>
<evidence type="ECO:0008006" key="4">
    <source>
        <dbReference type="Google" id="ProtNLM"/>
    </source>
</evidence>
<accession>A0A9P0QWH2</accession>
<evidence type="ECO:0000313" key="2">
    <source>
        <dbReference type="EMBL" id="CAH2355830.1"/>
    </source>
</evidence>
<keyword evidence="3" id="KW-1185">Reference proteome</keyword>
<sequence>MSQLATKSAFNRKIVLGSAAVAVVSSQFFFFGGWKNRKIIYPPTDITTKNRLFPTYVNNRGELHDLLLFKEPLILNFTIMAEERSNKLTSSLFQLLGYKENYPDASKPCNLASISSDSEEGREMMLTYGVNTLPSLVCLHNQIPVGRYNFKGEEVDEKELKSWIAEQTK</sequence>
<comment type="caution">
    <text evidence="2">The sequence shown here is derived from an EMBL/GenBank/DDBJ whole genome shotgun (WGS) entry which is preliminary data.</text>
</comment>
<dbReference type="EMBL" id="CAKXYY010000035">
    <property type="protein sequence ID" value="CAH2355830.1"/>
    <property type="molecule type" value="Genomic_DNA"/>
</dbReference>
<proteinExistence type="predicted"/>
<dbReference type="AlphaFoldDB" id="A0A9P0QWH2"/>
<dbReference type="Proteomes" id="UP000837801">
    <property type="component" value="Unassembled WGS sequence"/>
</dbReference>
<keyword evidence="1" id="KW-0812">Transmembrane</keyword>
<feature type="transmembrane region" description="Helical" evidence="1">
    <location>
        <begin position="14"/>
        <end position="34"/>
    </location>
</feature>
<dbReference type="OrthoDB" id="19690at2759"/>
<keyword evidence="1" id="KW-1133">Transmembrane helix</keyword>
<protein>
    <recommendedName>
        <fullName evidence="4">Thioredoxin domain-containing protein</fullName>
    </recommendedName>
</protein>
<reference evidence="2" key="1">
    <citation type="submission" date="2022-03" db="EMBL/GenBank/DDBJ databases">
        <authorList>
            <person name="Legras J.-L."/>
            <person name="Devillers H."/>
            <person name="Grondin C."/>
        </authorList>
    </citation>
    <scope>NUCLEOTIDE SEQUENCE</scope>
    <source>
        <strain evidence="2">CLIB 1423</strain>
    </source>
</reference>
<keyword evidence="1" id="KW-0472">Membrane</keyword>
<evidence type="ECO:0000313" key="3">
    <source>
        <dbReference type="Proteomes" id="UP000837801"/>
    </source>
</evidence>